<protein>
    <recommendedName>
        <fullName evidence="8">ABC3 transporter permease C-terminal domain-containing protein</fullName>
    </recommendedName>
</protein>
<evidence type="ECO:0000256" key="7">
    <source>
        <dbReference type="SAM" id="Phobius"/>
    </source>
</evidence>
<comment type="subcellular location">
    <subcellularLocation>
        <location evidence="1">Cell membrane</location>
        <topology evidence="1">Multi-pass membrane protein</topology>
    </subcellularLocation>
</comment>
<dbReference type="InterPro" id="IPR050250">
    <property type="entry name" value="Macrolide_Exporter_MacB"/>
</dbReference>
<feature type="transmembrane region" description="Helical" evidence="7">
    <location>
        <begin position="328"/>
        <end position="350"/>
    </location>
</feature>
<evidence type="ECO:0000256" key="6">
    <source>
        <dbReference type="ARBA" id="ARBA00038076"/>
    </source>
</evidence>
<comment type="caution">
    <text evidence="9">The sequence shown here is derived from an EMBL/GenBank/DDBJ whole genome shotgun (WGS) entry which is preliminary data.</text>
</comment>
<accession>A0ABT4DDS7</accession>
<comment type="similarity">
    <text evidence="6">Belongs to the ABC-4 integral membrane protein family.</text>
</comment>
<dbReference type="PANTHER" id="PTHR30572">
    <property type="entry name" value="MEMBRANE COMPONENT OF TRANSPORTER-RELATED"/>
    <property type="match status" value="1"/>
</dbReference>
<dbReference type="RefSeq" id="WP_268062899.1">
    <property type="nucleotide sequence ID" value="NZ_JAPQFJ010000029.1"/>
</dbReference>
<feature type="transmembrane region" description="Helical" evidence="7">
    <location>
        <begin position="241"/>
        <end position="263"/>
    </location>
</feature>
<dbReference type="InterPro" id="IPR003838">
    <property type="entry name" value="ABC3_permease_C"/>
</dbReference>
<proteinExistence type="inferred from homology"/>
<dbReference type="Pfam" id="PF02687">
    <property type="entry name" value="FtsX"/>
    <property type="match status" value="1"/>
</dbReference>
<evidence type="ECO:0000313" key="9">
    <source>
        <dbReference type="EMBL" id="MCY6960462.1"/>
    </source>
</evidence>
<evidence type="ECO:0000256" key="5">
    <source>
        <dbReference type="ARBA" id="ARBA00023136"/>
    </source>
</evidence>
<reference evidence="9" key="1">
    <citation type="submission" date="2022-12" db="EMBL/GenBank/DDBJ databases">
        <title>Clostridium sp. nov., isolated from industrial wastewater.</title>
        <authorList>
            <person name="Jiayan W."/>
        </authorList>
    </citation>
    <scope>NUCLEOTIDE SEQUENCE</scope>
    <source>
        <strain evidence="9">ZC22-4</strain>
    </source>
</reference>
<evidence type="ECO:0000256" key="1">
    <source>
        <dbReference type="ARBA" id="ARBA00004651"/>
    </source>
</evidence>
<sequence>MLVIKYIFSKSKQLIFMMMIIGLLIILCLSNFVEAFKMVNVPANGLTKNYFDFSIGEFRDKIDQNNITLPDMLNFLKNQKSNIILFKKSDTKIFGVYTVNKQFEPNIILGRTFTQEDFNNGTNTIIINQKLKDKCIDKNGKKFYEFDTNYFQVIGIFKPNNNNINKDALAYYNLASKKIISKNLIYDNYIFGEFEIDAGDKTKEIVKRLDDYCIVKITRSVRDNSFKEILQKTISSQSLTLFPVTLIIFLIILNSISVSSNWIENRKKEIFIRRLVGATEKRIAIMLFKDFFLISTSSYIVALLLAMIVSKLQLITFFIFKLSIETIIIAYGLTMITGLISAGLMLITYYKNSISQIRG</sequence>
<keyword evidence="3 7" id="KW-0812">Transmembrane</keyword>
<evidence type="ECO:0000256" key="2">
    <source>
        <dbReference type="ARBA" id="ARBA00022475"/>
    </source>
</evidence>
<evidence type="ECO:0000313" key="10">
    <source>
        <dbReference type="Proteomes" id="UP001144612"/>
    </source>
</evidence>
<keyword evidence="5 7" id="KW-0472">Membrane</keyword>
<dbReference type="Proteomes" id="UP001144612">
    <property type="component" value="Unassembled WGS sequence"/>
</dbReference>
<dbReference type="PANTHER" id="PTHR30572:SF4">
    <property type="entry name" value="ABC TRANSPORTER PERMEASE YTRF"/>
    <property type="match status" value="1"/>
</dbReference>
<feature type="domain" description="ABC3 transporter permease C-terminal" evidence="8">
    <location>
        <begin position="244"/>
        <end position="351"/>
    </location>
</feature>
<evidence type="ECO:0000259" key="8">
    <source>
        <dbReference type="Pfam" id="PF02687"/>
    </source>
</evidence>
<feature type="transmembrane region" description="Helical" evidence="7">
    <location>
        <begin position="283"/>
        <end position="308"/>
    </location>
</feature>
<evidence type="ECO:0000256" key="4">
    <source>
        <dbReference type="ARBA" id="ARBA00022989"/>
    </source>
</evidence>
<gene>
    <name evidence="9" type="ORF">OW729_17830</name>
</gene>
<dbReference type="EMBL" id="JAPQFJ010000029">
    <property type="protein sequence ID" value="MCY6960462.1"/>
    <property type="molecule type" value="Genomic_DNA"/>
</dbReference>
<keyword evidence="4 7" id="KW-1133">Transmembrane helix</keyword>
<organism evidence="9 10">
    <name type="scientific">Clostridium brassicae</name>
    <dbReference type="NCBI Taxonomy" id="2999072"/>
    <lineage>
        <taxon>Bacteria</taxon>
        <taxon>Bacillati</taxon>
        <taxon>Bacillota</taxon>
        <taxon>Clostridia</taxon>
        <taxon>Eubacteriales</taxon>
        <taxon>Clostridiaceae</taxon>
        <taxon>Clostridium</taxon>
    </lineage>
</organism>
<evidence type="ECO:0000256" key="3">
    <source>
        <dbReference type="ARBA" id="ARBA00022692"/>
    </source>
</evidence>
<keyword evidence="2" id="KW-1003">Cell membrane</keyword>
<keyword evidence="10" id="KW-1185">Reference proteome</keyword>
<name>A0ABT4DDS7_9CLOT</name>